<dbReference type="PANTHER" id="PTHR45566">
    <property type="entry name" value="HTH-TYPE TRANSCRIPTIONAL REGULATOR YHJB-RELATED"/>
    <property type="match status" value="1"/>
</dbReference>
<dbReference type="Gene3D" id="3.40.50.2300">
    <property type="match status" value="1"/>
</dbReference>
<dbReference type="InterPro" id="IPR001789">
    <property type="entry name" value="Sig_transdc_resp-reg_receiver"/>
</dbReference>
<feature type="modified residue" description="4-aspartylphosphate" evidence="2">
    <location>
        <position position="56"/>
    </location>
</feature>
<dbReference type="PRINTS" id="PR00038">
    <property type="entry name" value="HTHLUXR"/>
</dbReference>
<evidence type="ECO:0000313" key="5">
    <source>
        <dbReference type="EMBL" id="QKJ86072.1"/>
    </source>
</evidence>
<dbReference type="InterPro" id="IPR011006">
    <property type="entry name" value="CheY-like_superfamily"/>
</dbReference>
<dbReference type="InterPro" id="IPR051015">
    <property type="entry name" value="EvgA-like"/>
</dbReference>
<dbReference type="SUPFAM" id="SSF52172">
    <property type="entry name" value="CheY-like"/>
    <property type="match status" value="1"/>
</dbReference>
<dbReference type="Proteomes" id="UP000505325">
    <property type="component" value="Chromosome"/>
</dbReference>
<reference evidence="5 6" key="1">
    <citation type="submission" date="2020-06" db="EMBL/GenBank/DDBJ databases">
        <title>Genome sequence of Paramixta manurensis strain PD-1.</title>
        <authorList>
            <person name="Lee C.W."/>
            <person name="Kim J."/>
        </authorList>
    </citation>
    <scope>NUCLEOTIDE SEQUENCE [LARGE SCALE GENOMIC DNA]</scope>
    <source>
        <strain evidence="5 6">PD-1</strain>
    </source>
</reference>
<dbReference type="Gene3D" id="1.10.10.10">
    <property type="entry name" value="Winged helix-like DNA-binding domain superfamily/Winged helix DNA-binding domain"/>
    <property type="match status" value="1"/>
</dbReference>
<evidence type="ECO:0000259" key="3">
    <source>
        <dbReference type="PROSITE" id="PS50043"/>
    </source>
</evidence>
<evidence type="ECO:0000259" key="4">
    <source>
        <dbReference type="PROSITE" id="PS50110"/>
    </source>
</evidence>
<evidence type="ECO:0000256" key="1">
    <source>
        <dbReference type="ARBA" id="ARBA00023125"/>
    </source>
</evidence>
<organism evidence="5 6">
    <name type="scientific">Paramixta manurensis</name>
    <dbReference type="NCBI Taxonomy" id="2740817"/>
    <lineage>
        <taxon>Bacteria</taxon>
        <taxon>Pseudomonadati</taxon>
        <taxon>Pseudomonadota</taxon>
        <taxon>Gammaproteobacteria</taxon>
        <taxon>Enterobacterales</taxon>
        <taxon>Erwiniaceae</taxon>
        <taxon>Paramixta</taxon>
    </lineage>
</organism>
<dbReference type="Pfam" id="PF00196">
    <property type="entry name" value="GerE"/>
    <property type="match status" value="1"/>
</dbReference>
<dbReference type="GO" id="GO:0003677">
    <property type="term" value="F:DNA binding"/>
    <property type="evidence" value="ECO:0007669"/>
    <property type="project" value="UniProtKB-KW"/>
</dbReference>
<feature type="domain" description="Response regulatory" evidence="4">
    <location>
        <begin position="5"/>
        <end position="123"/>
    </location>
</feature>
<name>A0A6M8UGZ7_9GAMM</name>
<keyword evidence="2" id="KW-0597">Phosphoprotein</keyword>
<dbReference type="CDD" id="cd06170">
    <property type="entry name" value="LuxR_C_like"/>
    <property type="match status" value="1"/>
</dbReference>
<keyword evidence="1" id="KW-0238">DNA-binding</keyword>
<protein>
    <submittedName>
        <fullName evidence="5">Response regulator transcription factor</fullName>
    </submittedName>
</protein>
<feature type="domain" description="HTH luxR-type" evidence="3">
    <location>
        <begin position="141"/>
        <end position="206"/>
    </location>
</feature>
<dbReference type="SMART" id="SM00421">
    <property type="entry name" value="HTH_LUXR"/>
    <property type="match status" value="1"/>
</dbReference>
<dbReference type="EMBL" id="CP054212">
    <property type="protein sequence ID" value="QKJ86072.1"/>
    <property type="molecule type" value="Genomic_DNA"/>
</dbReference>
<dbReference type="PROSITE" id="PS50110">
    <property type="entry name" value="RESPONSE_REGULATORY"/>
    <property type="match status" value="1"/>
</dbReference>
<accession>A0A6M8UGZ7</accession>
<dbReference type="GO" id="GO:0006355">
    <property type="term" value="P:regulation of DNA-templated transcription"/>
    <property type="evidence" value="ECO:0007669"/>
    <property type="project" value="InterPro"/>
</dbReference>
<dbReference type="RefSeq" id="WP_173633110.1">
    <property type="nucleotide sequence ID" value="NZ_CP054212.1"/>
</dbReference>
<dbReference type="PANTHER" id="PTHR45566:SF1">
    <property type="entry name" value="HTH-TYPE TRANSCRIPTIONAL REGULATOR YHJB-RELATED"/>
    <property type="match status" value="1"/>
</dbReference>
<dbReference type="PROSITE" id="PS50043">
    <property type="entry name" value="HTH_LUXR_2"/>
    <property type="match status" value="1"/>
</dbReference>
<evidence type="ECO:0000256" key="2">
    <source>
        <dbReference type="PROSITE-ProRule" id="PRU00169"/>
    </source>
</evidence>
<dbReference type="KEGG" id="pmak:PMPD1_1106"/>
<sequence length="209" mass="23299">MLSSTVAIMHPYPLVLGALSSLFNNEDRFNVIHICLSYEQLFSAVSINKVDLVVIDIETNTLNESRITMFSRLLSTRVNTKIVILIDKIQNEMINTLKDLGVSAIVSKKEQSGELLSACDRILALNEFYVSEKIKDISEKSGEASFGLSDKEMEIIKLIVSGHTLAEVAELKNRSLSTISTHKYNAMRKLGLGSNAELMKFAYENHLLS</sequence>
<proteinExistence type="predicted"/>
<dbReference type="InterPro" id="IPR036388">
    <property type="entry name" value="WH-like_DNA-bd_sf"/>
</dbReference>
<dbReference type="InterPro" id="IPR000792">
    <property type="entry name" value="Tscrpt_reg_LuxR_C"/>
</dbReference>
<dbReference type="AlphaFoldDB" id="A0A6M8UGZ7"/>
<gene>
    <name evidence="5" type="ORF">PMPD1_1106</name>
</gene>
<evidence type="ECO:0000313" key="6">
    <source>
        <dbReference type="Proteomes" id="UP000505325"/>
    </source>
</evidence>
<dbReference type="SUPFAM" id="SSF46894">
    <property type="entry name" value="C-terminal effector domain of the bipartite response regulators"/>
    <property type="match status" value="1"/>
</dbReference>
<dbReference type="GO" id="GO:0000160">
    <property type="term" value="P:phosphorelay signal transduction system"/>
    <property type="evidence" value="ECO:0007669"/>
    <property type="project" value="InterPro"/>
</dbReference>
<dbReference type="InterPro" id="IPR016032">
    <property type="entry name" value="Sig_transdc_resp-reg_C-effctor"/>
</dbReference>
<keyword evidence="6" id="KW-1185">Reference proteome</keyword>